<dbReference type="RefSeq" id="XP_067078507.1">
    <property type="nucleotide sequence ID" value="XM_067222406.1"/>
</dbReference>
<evidence type="ECO:0000256" key="6">
    <source>
        <dbReference type="ARBA" id="ARBA00022723"/>
    </source>
</evidence>
<evidence type="ECO:0000256" key="9">
    <source>
        <dbReference type="ARBA" id="ARBA00023002"/>
    </source>
</evidence>
<keyword evidence="16" id="KW-1185">Reference proteome</keyword>
<dbReference type="EC" id="1.-.-.-" evidence="12"/>
<sequence length="351" mass="39674">MLLTKLAPMRSAARHMPLLCIPLHTARHTATVGASGASGRVGEDHRHSSLEETLLHPPFIGSSSRFTYALPALDSDDIAALERETLNHHEPNCWNDYCCVSLVKLLRWCADKLFRERYIHRATMLKAIAPAPAMAGAIVANLRMYLRKKDATYLPSDGNFSSEVRVLMAQMESHAAHVNILLSMCEITTVERVAAVLLYGLHYFIFTLLFLLYPRMAFRLMGYLNEESVVIWTHMINDVELGKIVERPIPRAALQYWGLHRFHHRQKQQSHTKSYVTEKEEEGRRVMHNNEASSANPSGDGAAENGGEDGDVSKRGLTLRYMLLLLRSDEMVWRDSCHAAADAIDEMHEVQ</sequence>
<dbReference type="GO" id="GO:0010230">
    <property type="term" value="P:alternative respiration"/>
    <property type="evidence" value="ECO:0007669"/>
    <property type="project" value="TreeGrafter"/>
</dbReference>
<evidence type="ECO:0000256" key="12">
    <source>
        <dbReference type="RuleBase" id="RU003779"/>
    </source>
</evidence>
<feature type="transmembrane region" description="Helical" evidence="14">
    <location>
        <begin position="193"/>
        <end position="213"/>
    </location>
</feature>
<dbReference type="Proteomes" id="UP000195570">
    <property type="component" value="Unassembled WGS sequence"/>
</dbReference>
<evidence type="ECO:0000256" key="11">
    <source>
        <dbReference type="ARBA" id="ARBA00023136"/>
    </source>
</evidence>
<dbReference type="InterPro" id="IPR002680">
    <property type="entry name" value="AOX"/>
</dbReference>
<gene>
    <name evidence="15" type="ORF">TEOVI_000814200</name>
</gene>
<accession>A0A1G4I5I2</accession>
<evidence type="ECO:0000313" key="15">
    <source>
        <dbReference type="EMBL" id="SCU67150.1"/>
    </source>
</evidence>
<evidence type="ECO:0000256" key="7">
    <source>
        <dbReference type="ARBA" id="ARBA00022982"/>
    </source>
</evidence>
<dbReference type="GO" id="GO:0005739">
    <property type="term" value="C:mitochondrion"/>
    <property type="evidence" value="ECO:0007669"/>
    <property type="project" value="TreeGrafter"/>
</dbReference>
<evidence type="ECO:0000256" key="8">
    <source>
        <dbReference type="ARBA" id="ARBA00022989"/>
    </source>
</evidence>
<comment type="similarity">
    <text evidence="2 12">Belongs to the alternative oxidase family.</text>
</comment>
<keyword evidence="11 12" id="KW-0472">Membrane</keyword>
<dbReference type="Pfam" id="PF01786">
    <property type="entry name" value="AOX"/>
    <property type="match status" value="1"/>
</dbReference>
<keyword evidence="10 12" id="KW-0408">Iron</keyword>
<keyword evidence="5 12" id="KW-0812">Transmembrane</keyword>
<dbReference type="EMBL" id="CZPT02000695">
    <property type="protein sequence ID" value="SCU67150.1"/>
    <property type="molecule type" value="Genomic_DNA"/>
</dbReference>
<comment type="cofactor">
    <cofactor evidence="12">
        <name>Fe cation</name>
        <dbReference type="ChEBI" id="CHEBI:24875"/>
    </cofactor>
    <text evidence="12">Binds 2 iron ions per subunit.</text>
</comment>
<dbReference type="AlphaFoldDB" id="A0A1G4I5I2"/>
<evidence type="ECO:0000256" key="10">
    <source>
        <dbReference type="ARBA" id="ARBA00023004"/>
    </source>
</evidence>
<feature type="compositionally biased region" description="Basic and acidic residues" evidence="13">
    <location>
        <begin position="276"/>
        <end position="285"/>
    </location>
</feature>
<dbReference type="GO" id="GO:0009916">
    <property type="term" value="F:alternative oxidase activity"/>
    <property type="evidence" value="ECO:0007669"/>
    <property type="project" value="UniProtKB-UniRule"/>
</dbReference>
<evidence type="ECO:0000256" key="3">
    <source>
        <dbReference type="ARBA" id="ARBA00022448"/>
    </source>
</evidence>
<keyword evidence="6 12" id="KW-0479">Metal-binding</keyword>
<keyword evidence="4 12" id="KW-0679">Respiratory chain</keyword>
<comment type="caution">
    <text evidence="15">The sequence shown here is derived from an EMBL/GenBank/DDBJ whole genome shotgun (WGS) entry which is preliminary data.</text>
</comment>
<keyword evidence="9 12" id="KW-0560">Oxidoreductase</keyword>
<name>A0A1G4I5I2_TRYEQ</name>
<keyword evidence="8 14" id="KW-1133">Transmembrane helix</keyword>
<keyword evidence="7 12" id="KW-0249">Electron transport</keyword>
<evidence type="ECO:0000256" key="4">
    <source>
        <dbReference type="ARBA" id="ARBA00022660"/>
    </source>
</evidence>
<dbReference type="VEuPathDB" id="TriTrypDB:TEOVI_000814200"/>
<dbReference type="InterPro" id="IPR038659">
    <property type="entry name" value="AOX_sf"/>
</dbReference>
<organism evidence="15 16">
    <name type="scientific">Trypanosoma equiperdum</name>
    <dbReference type="NCBI Taxonomy" id="5694"/>
    <lineage>
        <taxon>Eukaryota</taxon>
        <taxon>Discoba</taxon>
        <taxon>Euglenozoa</taxon>
        <taxon>Kinetoplastea</taxon>
        <taxon>Metakinetoplastina</taxon>
        <taxon>Trypanosomatida</taxon>
        <taxon>Trypanosomatidae</taxon>
        <taxon>Trypanosoma</taxon>
    </lineage>
</organism>
<keyword evidence="3" id="KW-0813">Transport</keyword>
<feature type="region of interest" description="Disordered" evidence="13">
    <location>
        <begin position="268"/>
        <end position="311"/>
    </location>
</feature>
<evidence type="ECO:0000256" key="2">
    <source>
        <dbReference type="ARBA" id="ARBA00008388"/>
    </source>
</evidence>
<protein>
    <recommendedName>
        <fullName evidence="12">Alternative oxidase</fullName>
        <ecNumber evidence="12">1.-.-.-</ecNumber>
    </recommendedName>
</protein>
<dbReference type="PANTHER" id="PTHR31803:SF33">
    <property type="entry name" value="ALTERNATIVE OXIDASE"/>
    <property type="match status" value="1"/>
</dbReference>
<dbReference type="PANTHER" id="PTHR31803">
    <property type="entry name" value="ALTERNATIVE OXIDASE"/>
    <property type="match status" value="1"/>
</dbReference>
<evidence type="ECO:0000256" key="5">
    <source>
        <dbReference type="ARBA" id="ARBA00022692"/>
    </source>
</evidence>
<comment type="subcellular location">
    <subcellularLocation>
        <location evidence="1">Membrane</location>
    </subcellularLocation>
</comment>
<proteinExistence type="inferred from homology"/>
<feature type="transmembrane region" description="Helical" evidence="14">
    <location>
        <begin position="127"/>
        <end position="146"/>
    </location>
</feature>
<evidence type="ECO:0000256" key="14">
    <source>
        <dbReference type="SAM" id="Phobius"/>
    </source>
</evidence>
<dbReference type="GeneID" id="92382076"/>
<evidence type="ECO:0000313" key="16">
    <source>
        <dbReference type="Proteomes" id="UP000195570"/>
    </source>
</evidence>
<evidence type="ECO:0000256" key="1">
    <source>
        <dbReference type="ARBA" id="ARBA00004370"/>
    </source>
</evidence>
<dbReference type="Gene3D" id="1.20.1260.140">
    <property type="entry name" value="Alternative oxidase"/>
    <property type="match status" value="1"/>
</dbReference>
<dbReference type="GO" id="GO:0016020">
    <property type="term" value="C:membrane"/>
    <property type="evidence" value="ECO:0007669"/>
    <property type="project" value="UniProtKB-SubCell"/>
</dbReference>
<dbReference type="GO" id="GO:0098803">
    <property type="term" value="C:respiratory chain complex"/>
    <property type="evidence" value="ECO:0007669"/>
    <property type="project" value="UniProtKB-UniRule"/>
</dbReference>
<dbReference type="GO" id="GO:0046872">
    <property type="term" value="F:metal ion binding"/>
    <property type="evidence" value="ECO:0007669"/>
    <property type="project" value="UniProtKB-UniRule"/>
</dbReference>
<reference evidence="15" key="1">
    <citation type="submission" date="2016-09" db="EMBL/GenBank/DDBJ databases">
        <authorList>
            <person name="Hebert L."/>
            <person name="Moumen B."/>
        </authorList>
    </citation>
    <scope>NUCLEOTIDE SEQUENCE [LARGE SCALE GENOMIC DNA]</scope>
    <source>
        <strain evidence="15">OVI</strain>
    </source>
</reference>
<evidence type="ECO:0000256" key="13">
    <source>
        <dbReference type="SAM" id="MobiDB-lite"/>
    </source>
</evidence>
<dbReference type="SMR" id="A0A1G4I5I2"/>